<comment type="cofactor">
    <cofactor evidence="1 8">
        <name>Fe(2+)</name>
        <dbReference type="ChEBI" id="CHEBI:29033"/>
    </cofactor>
</comment>
<dbReference type="InterPro" id="IPR037523">
    <property type="entry name" value="VOC_core"/>
</dbReference>
<dbReference type="InterPro" id="IPR004360">
    <property type="entry name" value="Glyas_Fos-R_dOase_dom"/>
</dbReference>
<evidence type="ECO:0000256" key="4">
    <source>
        <dbReference type="ARBA" id="ARBA00022797"/>
    </source>
</evidence>
<accession>A0ABN2V1K5</accession>
<dbReference type="PROSITE" id="PS51819">
    <property type="entry name" value="VOC"/>
    <property type="match status" value="2"/>
</dbReference>
<evidence type="ECO:0000259" key="9">
    <source>
        <dbReference type="PROSITE" id="PS51819"/>
    </source>
</evidence>
<gene>
    <name evidence="10" type="primary">hpaD</name>
    <name evidence="10" type="ORF">GCM10009839_62920</name>
</gene>
<evidence type="ECO:0000256" key="6">
    <source>
        <dbReference type="ARBA" id="ARBA00023002"/>
    </source>
</evidence>
<organism evidence="10 11">
    <name type="scientific">Catenulispora yoronensis</name>
    <dbReference type="NCBI Taxonomy" id="450799"/>
    <lineage>
        <taxon>Bacteria</taxon>
        <taxon>Bacillati</taxon>
        <taxon>Actinomycetota</taxon>
        <taxon>Actinomycetes</taxon>
        <taxon>Catenulisporales</taxon>
        <taxon>Catenulisporaceae</taxon>
        <taxon>Catenulispora</taxon>
    </lineage>
</organism>
<evidence type="ECO:0000256" key="3">
    <source>
        <dbReference type="ARBA" id="ARBA00022723"/>
    </source>
</evidence>
<keyword evidence="4 8" id="KW-0058">Aromatic hydrocarbons catabolism</keyword>
<dbReference type="InterPro" id="IPR050383">
    <property type="entry name" value="GlyoxalaseI/FosfomycinResist"/>
</dbReference>
<dbReference type="InterPro" id="IPR029068">
    <property type="entry name" value="Glyas_Bleomycin-R_OHBP_Dase"/>
</dbReference>
<feature type="domain" description="VOC" evidence="9">
    <location>
        <begin position="14"/>
        <end position="129"/>
    </location>
</feature>
<dbReference type="InterPro" id="IPR011981">
    <property type="entry name" value="DHPA_dOase_Mn/Fe"/>
</dbReference>
<dbReference type="PROSITE" id="PS00082">
    <property type="entry name" value="EXTRADIOL_DIOXYGENAS"/>
    <property type="match status" value="1"/>
</dbReference>
<dbReference type="SUPFAM" id="SSF54593">
    <property type="entry name" value="Glyoxalase/Bleomycin resistance protein/Dihydroxybiphenyl dioxygenase"/>
    <property type="match status" value="1"/>
</dbReference>
<dbReference type="RefSeq" id="WP_344669309.1">
    <property type="nucleotide sequence ID" value="NZ_BAAAQN010000045.1"/>
</dbReference>
<dbReference type="NCBIfam" id="TIGR02295">
    <property type="entry name" value="HpaD"/>
    <property type="match status" value="1"/>
</dbReference>
<dbReference type="InterPro" id="IPR044904">
    <property type="entry name" value="HPCD_C_sf"/>
</dbReference>
<dbReference type="InterPro" id="IPR000486">
    <property type="entry name" value="Xdiol_ring_cleave_dOase_1/2"/>
</dbReference>
<keyword evidence="5 8" id="KW-0223">Dioxygenase</keyword>
<evidence type="ECO:0000256" key="2">
    <source>
        <dbReference type="ARBA" id="ARBA00008784"/>
    </source>
</evidence>
<dbReference type="EMBL" id="BAAAQN010000045">
    <property type="protein sequence ID" value="GAA2048643.1"/>
    <property type="molecule type" value="Genomic_DNA"/>
</dbReference>
<comment type="similarity">
    <text evidence="2 8">Belongs to the extradiol ring-cleavage dioxygenase family.</text>
</comment>
<keyword evidence="6 8" id="KW-0560">Oxidoreductase</keyword>
<proteinExistence type="inferred from homology"/>
<evidence type="ECO:0000256" key="1">
    <source>
        <dbReference type="ARBA" id="ARBA00001954"/>
    </source>
</evidence>
<sequence>MAVPKDCPAPDVVRSAYAQLAVTDLAASRWFWVDMLGFHVQCETKDALHLRGTDELTHHSLVLRQNDVAALDHISYRVRTPEDVERAARYFDALGCPVRRVPAGKGTNGVGDAVRVVDPLGFPVEFFYEIERAERLIQRYDLHRGAQIARLDHFNICTPDIPAAYEHYRGLGFGCSETIEGDEHELYAAWMFRKQTVHDVAFTGGAGPQLHHVGVATHESHQVLRTADIFGALHAEHHIERGPGRHGVSNAFYVYLRDPDGHRVEIYTSDYYTGDPDHETYRWNVHDDRRRDFWGNAVIESWYKEASPVLDLDGVPQPISATILDESAVKVGADGLG</sequence>
<evidence type="ECO:0000256" key="5">
    <source>
        <dbReference type="ARBA" id="ARBA00022964"/>
    </source>
</evidence>
<evidence type="ECO:0000313" key="11">
    <source>
        <dbReference type="Proteomes" id="UP001500751"/>
    </source>
</evidence>
<keyword evidence="3" id="KW-0479">Metal-binding</keyword>
<evidence type="ECO:0000256" key="7">
    <source>
        <dbReference type="ARBA" id="ARBA00023004"/>
    </source>
</evidence>
<keyword evidence="11" id="KW-1185">Reference proteome</keyword>
<dbReference type="Gene3D" id="4.10.1270.10">
    <property type="entry name" value="homoprotocatechuate 2,3-dioxygenase domains"/>
    <property type="match status" value="1"/>
</dbReference>
<dbReference type="PANTHER" id="PTHR21366">
    <property type="entry name" value="GLYOXALASE FAMILY PROTEIN"/>
    <property type="match status" value="1"/>
</dbReference>
<reference evidence="11" key="1">
    <citation type="journal article" date="2019" name="Int. J. Syst. Evol. Microbiol.">
        <title>The Global Catalogue of Microorganisms (GCM) 10K type strain sequencing project: providing services to taxonomists for standard genome sequencing and annotation.</title>
        <authorList>
            <consortium name="The Broad Institute Genomics Platform"/>
            <consortium name="The Broad Institute Genome Sequencing Center for Infectious Disease"/>
            <person name="Wu L."/>
            <person name="Ma J."/>
        </authorList>
    </citation>
    <scope>NUCLEOTIDE SEQUENCE [LARGE SCALE GENOMIC DNA]</scope>
    <source>
        <strain evidence="11">JCM 16014</strain>
    </source>
</reference>
<keyword evidence="7 8" id="KW-0408">Iron</keyword>
<comment type="caution">
    <text evidence="10">The sequence shown here is derived from an EMBL/GenBank/DDBJ whole genome shotgun (WGS) entry which is preliminary data.</text>
</comment>
<name>A0ABN2V1K5_9ACTN</name>
<evidence type="ECO:0000313" key="10">
    <source>
        <dbReference type="EMBL" id="GAA2048643.1"/>
    </source>
</evidence>
<evidence type="ECO:0000256" key="8">
    <source>
        <dbReference type="RuleBase" id="RU000683"/>
    </source>
</evidence>
<feature type="domain" description="VOC" evidence="9">
    <location>
        <begin position="150"/>
        <end position="269"/>
    </location>
</feature>
<protein>
    <submittedName>
        <fullName evidence="10">3,4-dihydroxyphenylacetate 2,3-dioxygenase</fullName>
    </submittedName>
</protein>
<dbReference type="Pfam" id="PF00903">
    <property type="entry name" value="Glyoxalase"/>
    <property type="match status" value="2"/>
</dbReference>
<dbReference type="Gene3D" id="3.10.180.10">
    <property type="entry name" value="2,3-Dihydroxybiphenyl 1,2-Dioxygenase, domain 1"/>
    <property type="match status" value="2"/>
</dbReference>
<dbReference type="Proteomes" id="UP001500751">
    <property type="component" value="Unassembled WGS sequence"/>
</dbReference>